<dbReference type="Proteomes" id="UP000218899">
    <property type="component" value="Chromosome"/>
</dbReference>
<dbReference type="GO" id="GO:0004057">
    <property type="term" value="F:arginyl-tRNA--protein transferase activity"/>
    <property type="evidence" value="ECO:0007669"/>
    <property type="project" value="InterPro"/>
</dbReference>
<evidence type="ECO:0000256" key="3">
    <source>
        <dbReference type="ARBA" id="ARBA00023315"/>
    </source>
</evidence>
<dbReference type="InterPro" id="IPR030700">
    <property type="entry name" value="N-end_Aminoacyl_Trfase"/>
</dbReference>
<dbReference type="PIRSF" id="PIRSF037208">
    <property type="entry name" value="ATE_pro_prd"/>
    <property type="match status" value="1"/>
</dbReference>
<comment type="catalytic activity">
    <reaction evidence="4">
        <text>N-terminal L-aspartyl-[protein] + L-leucyl-tRNA(Leu) = N-terminal L-leucyl-L-aspartyl-[protein] + tRNA(Leu) + H(+)</text>
        <dbReference type="Rhea" id="RHEA:50420"/>
        <dbReference type="Rhea" id="RHEA-COMP:9613"/>
        <dbReference type="Rhea" id="RHEA-COMP:9622"/>
        <dbReference type="Rhea" id="RHEA-COMP:12669"/>
        <dbReference type="Rhea" id="RHEA-COMP:12674"/>
        <dbReference type="ChEBI" id="CHEBI:15378"/>
        <dbReference type="ChEBI" id="CHEBI:64720"/>
        <dbReference type="ChEBI" id="CHEBI:78442"/>
        <dbReference type="ChEBI" id="CHEBI:78494"/>
        <dbReference type="ChEBI" id="CHEBI:133042"/>
        <dbReference type="EC" id="2.3.2.29"/>
    </reaction>
</comment>
<dbReference type="InterPro" id="IPR017138">
    <property type="entry name" value="Asp_Glu_LeuTrfase"/>
</dbReference>
<dbReference type="NCBIfam" id="NF002341">
    <property type="entry name" value="PRK01305.1-1"/>
    <property type="match status" value="1"/>
</dbReference>
<dbReference type="RefSeq" id="WP_096461277.1">
    <property type="nucleotide sequence ID" value="NZ_AP014936.1"/>
</dbReference>
<comment type="function">
    <text evidence="4">Functions in the N-end rule pathway of protein degradation where it conjugates Leu from its aminoacyl-tRNA to the N-termini of proteins containing an N-terminal aspartate or glutamate.</text>
</comment>
<keyword evidence="1 4" id="KW-0963">Cytoplasm</keyword>
<dbReference type="Pfam" id="PF04377">
    <property type="entry name" value="ATE_C"/>
    <property type="match status" value="1"/>
</dbReference>
<dbReference type="AlphaFoldDB" id="A0A1B4V5H9"/>
<sequence>MSGHQRAPDIFLSMPHPCSYLPGKTATTLFIDPRYPLDRERYGAFTRLGFRRSGDLIYRPHCRDCTACVPVRIPTARFRPARGQRRVWRRNLDVRVAPVTGAYVQEHFDLYVRYQARRHPGGGMDDPDPQKYLSFLLGRQVDTVFFEMRLAERLLGVAIVDRLNDGLSAVYTFYDPDESARGLGTFAVLWEVEHARRLGLPWVYLGYWIAESPKMAYKANFRPLEVYRNGRWTELASPLLP</sequence>
<gene>
    <name evidence="4" type="primary">bpt</name>
    <name evidence="7" type="ORF">SVA_2250</name>
</gene>
<name>A0A1B4V5H9_9GAMM</name>
<protein>
    <recommendedName>
        <fullName evidence="4">Aspartate/glutamate leucyltransferase</fullName>
        <ecNumber evidence="4">2.3.2.29</ecNumber>
    </recommendedName>
</protein>
<reference evidence="7 8" key="1">
    <citation type="submission" date="2015-08" db="EMBL/GenBank/DDBJ databases">
        <title>Complete genome sequence of Sulfurifustis variabilis.</title>
        <authorList>
            <person name="Miura A."/>
            <person name="Kojima H."/>
            <person name="Fukui M."/>
        </authorList>
    </citation>
    <scope>NUCLEOTIDE SEQUENCE [LARGE SCALE GENOMIC DNA]</scope>
    <source>
        <strain evidence="8">skN76</strain>
    </source>
</reference>
<dbReference type="NCBIfam" id="NF002346">
    <property type="entry name" value="PRK01305.2-3"/>
    <property type="match status" value="1"/>
</dbReference>
<dbReference type="InterPro" id="IPR007472">
    <property type="entry name" value="N-end_Aminoacyl_Trfase_C"/>
</dbReference>
<keyword evidence="2 4" id="KW-0808">Transferase</keyword>
<dbReference type="InterPro" id="IPR016181">
    <property type="entry name" value="Acyl_CoA_acyltransferase"/>
</dbReference>
<evidence type="ECO:0000313" key="7">
    <source>
        <dbReference type="EMBL" id="BAU48800.1"/>
    </source>
</evidence>
<dbReference type="PANTHER" id="PTHR21367:SF1">
    <property type="entry name" value="ARGINYL-TRNA--PROTEIN TRANSFERASE 1"/>
    <property type="match status" value="1"/>
</dbReference>
<comment type="catalytic activity">
    <reaction evidence="4">
        <text>N-terminal L-glutamyl-[protein] + L-leucyl-tRNA(Leu) = N-terminal L-leucyl-L-glutamyl-[protein] + tRNA(Leu) + H(+)</text>
        <dbReference type="Rhea" id="RHEA:50412"/>
        <dbReference type="Rhea" id="RHEA-COMP:9613"/>
        <dbReference type="Rhea" id="RHEA-COMP:9622"/>
        <dbReference type="Rhea" id="RHEA-COMP:12664"/>
        <dbReference type="Rhea" id="RHEA-COMP:12668"/>
        <dbReference type="ChEBI" id="CHEBI:15378"/>
        <dbReference type="ChEBI" id="CHEBI:64721"/>
        <dbReference type="ChEBI" id="CHEBI:78442"/>
        <dbReference type="ChEBI" id="CHEBI:78494"/>
        <dbReference type="ChEBI" id="CHEBI:133041"/>
        <dbReference type="EC" id="2.3.2.29"/>
    </reaction>
</comment>
<evidence type="ECO:0000259" key="6">
    <source>
        <dbReference type="Pfam" id="PF04377"/>
    </source>
</evidence>
<dbReference type="PANTHER" id="PTHR21367">
    <property type="entry name" value="ARGININE-TRNA-PROTEIN TRANSFERASE 1"/>
    <property type="match status" value="1"/>
</dbReference>
<accession>A0A1B4V5H9</accession>
<evidence type="ECO:0000256" key="4">
    <source>
        <dbReference type="HAMAP-Rule" id="MF_00689"/>
    </source>
</evidence>
<dbReference type="NCBIfam" id="NF002342">
    <property type="entry name" value="PRK01305.1-3"/>
    <property type="match status" value="1"/>
</dbReference>
<keyword evidence="8" id="KW-1185">Reference proteome</keyword>
<dbReference type="GO" id="GO:0008914">
    <property type="term" value="F:leucyl-tRNA--protein transferase activity"/>
    <property type="evidence" value="ECO:0007669"/>
    <property type="project" value="UniProtKB-UniRule"/>
</dbReference>
<dbReference type="OrthoDB" id="9782022at2"/>
<dbReference type="GO" id="GO:0071596">
    <property type="term" value="P:ubiquitin-dependent protein catabolic process via the N-end rule pathway"/>
    <property type="evidence" value="ECO:0007669"/>
    <property type="project" value="InterPro"/>
</dbReference>
<dbReference type="GO" id="GO:0005737">
    <property type="term" value="C:cytoplasm"/>
    <property type="evidence" value="ECO:0007669"/>
    <property type="project" value="UniProtKB-SubCell"/>
</dbReference>
<organism evidence="7 8">
    <name type="scientific">Sulfurifustis variabilis</name>
    <dbReference type="NCBI Taxonomy" id="1675686"/>
    <lineage>
        <taxon>Bacteria</taxon>
        <taxon>Pseudomonadati</taxon>
        <taxon>Pseudomonadota</taxon>
        <taxon>Gammaproteobacteria</taxon>
        <taxon>Acidiferrobacterales</taxon>
        <taxon>Acidiferrobacteraceae</taxon>
        <taxon>Sulfurifustis</taxon>
    </lineage>
</organism>
<dbReference type="EC" id="2.3.2.29" evidence="4"/>
<keyword evidence="3 4" id="KW-0012">Acyltransferase</keyword>
<dbReference type="SUPFAM" id="SSF55729">
    <property type="entry name" value="Acyl-CoA N-acyltransferases (Nat)"/>
    <property type="match status" value="1"/>
</dbReference>
<evidence type="ECO:0000313" key="8">
    <source>
        <dbReference type="Proteomes" id="UP000218899"/>
    </source>
</evidence>
<comment type="subcellular location">
    <subcellularLocation>
        <location evidence="4">Cytoplasm</location>
    </subcellularLocation>
</comment>
<dbReference type="InterPro" id="IPR007471">
    <property type="entry name" value="N-end_Aminoacyl_Trfase_N"/>
</dbReference>
<evidence type="ECO:0000256" key="1">
    <source>
        <dbReference type="ARBA" id="ARBA00022490"/>
    </source>
</evidence>
<feature type="domain" description="N-end aminoacyl transferase N-terminal" evidence="5">
    <location>
        <begin position="16"/>
        <end position="86"/>
    </location>
</feature>
<dbReference type="EMBL" id="AP014936">
    <property type="protein sequence ID" value="BAU48800.1"/>
    <property type="molecule type" value="Genomic_DNA"/>
</dbReference>
<dbReference type="KEGG" id="sva:SVA_2250"/>
<dbReference type="HAMAP" id="MF_00689">
    <property type="entry name" value="Bpt"/>
    <property type="match status" value="1"/>
</dbReference>
<dbReference type="Pfam" id="PF04376">
    <property type="entry name" value="ATE_N"/>
    <property type="match status" value="1"/>
</dbReference>
<evidence type="ECO:0000256" key="2">
    <source>
        <dbReference type="ARBA" id="ARBA00022679"/>
    </source>
</evidence>
<proteinExistence type="inferred from homology"/>
<comment type="similarity">
    <text evidence="4">Belongs to the R-transferase family. Bpt subfamily.</text>
</comment>
<evidence type="ECO:0000259" key="5">
    <source>
        <dbReference type="Pfam" id="PF04376"/>
    </source>
</evidence>
<feature type="domain" description="N-end rule aminoacyl transferase C-terminal" evidence="6">
    <location>
        <begin position="106"/>
        <end position="227"/>
    </location>
</feature>